<dbReference type="CDD" id="cd00038">
    <property type="entry name" value="CAP_ED"/>
    <property type="match status" value="1"/>
</dbReference>
<dbReference type="PANTHER" id="PTHR36304:SF4">
    <property type="entry name" value="DUF4388 DOMAIN-CONTAINING PROTEIN"/>
    <property type="match status" value="1"/>
</dbReference>
<keyword evidence="3" id="KW-1185">Reference proteome</keyword>
<organism evidence="2 3">
    <name type="scientific">Desulfobotulus pelophilus</name>
    <dbReference type="NCBI Taxonomy" id="2823377"/>
    <lineage>
        <taxon>Bacteria</taxon>
        <taxon>Pseudomonadati</taxon>
        <taxon>Thermodesulfobacteriota</taxon>
        <taxon>Desulfobacteria</taxon>
        <taxon>Desulfobacterales</taxon>
        <taxon>Desulfobacteraceae</taxon>
        <taxon>Desulfobotulus</taxon>
    </lineage>
</organism>
<dbReference type="Pfam" id="PF14332">
    <property type="entry name" value="DUF4388"/>
    <property type="match status" value="1"/>
</dbReference>
<dbReference type="Gene3D" id="2.60.120.10">
    <property type="entry name" value="Jelly Rolls"/>
    <property type="match status" value="1"/>
</dbReference>
<evidence type="ECO:0000313" key="2">
    <source>
        <dbReference type="EMBL" id="MCW7755145.1"/>
    </source>
</evidence>
<sequence>MPKSDVLSGKLSFISLADLLQFLGTAVASGEVRIFAENGAEGVINMKNGDVFDARQGGLSGEKAFHELFTWQDGDFLFLPGTGPASREIHRNLTGLLLDALRRVDESREEQSFHHSSSGKEPFLKGPSIEYSDIVDEEFHRDGSVVVRQGRFGSWLWVILEGKVRTHREIGGRSIPLFCLGKGAFIGSAATFSLMNRPRNASVHAVGEVLLGVLDAQRLAREYTTFSPFFQQLFLDVDKELTQLGETLARLRSSLSLSSEIPKSWTVLQASGTLSSGSFFCVKGGRAILAYKGKDVTWELASFAEDSILAHPMAGNPLAIDGLVFMGDSHTSIVPVSDADAGMLWDRLSPTFRKMLGFSLKSVQTTLELIGESIDVRGKSHDTDPESI</sequence>
<dbReference type="SMART" id="SM00100">
    <property type="entry name" value="cNMP"/>
    <property type="match status" value="1"/>
</dbReference>
<comment type="caution">
    <text evidence="2">The sequence shown here is derived from an EMBL/GenBank/DDBJ whole genome shotgun (WGS) entry which is preliminary data.</text>
</comment>
<dbReference type="Pfam" id="PF00027">
    <property type="entry name" value="cNMP_binding"/>
    <property type="match status" value="1"/>
</dbReference>
<evidence type="ECO:0000259" key="1">
    <source>
        <dbReference type="PROSITE" id="PS50042"/>
    </source>
</evidence>
<dbReference type="RefSeq" id="WP_265426068.1">
    <property type="nucleotide sequence ID" value="NZ_JAPFPW010000022.1"/>
</dbReference>
<dbReference type="InterPro" id="IPR000595">
    <property type="entry name" value="cNMP-bd_dom"/>
</dbReference>
<dbReference type="InterPro" id="IPR014710">
    <property type="entry name" value="RmlC-like_jellyroll"/>
</dbReference>
<dbReference type="PROSITE" id="PS50042">
    <property type="entry name" value="CNMP_BINDING_3"/>
    <property type="match status" value="1"/>
</dbReference>
<protein>
    <submittedName>
        <fullName evidence="2">DUF4388 domain-containing protein</fullName>
    </submittedName>
</protein>
<accession>A0ABT3NCK1</accession>
<dbReference type="SUPFAM" id="SSF51206">
    <property type="entry name" value="cAMP-binding domain-like"/>
    <property type="match status" value="1"/>
</dbReference>
<name>A0ABT3NCK1_9BACT</name>
<evidence type="ECO:0000313" key="3">
    <source>
        <dbReference type="Proteomes" id="UP001209681"/>
    </source>
</evidence>
<dbReference type="InterPro" id="IPR025497">
    <property type="entry name" value="PatA-like_N"/>
</dbReference>
<dbReference type="EMBL" id="JAPFPW010000022">
    <property type="protein sequence ID" value="MCW7755145.1"/>
    <property type="molecule type" value="Genomic_DNA"/>
</dbReference>
<reference evidence="2 3" key="1">
    <citation type="submission" date="2022-11" db="EMBL/GenBank/DDBJ databases">
        <title>Desulfobotulus tamanensis H1 sp. nov. - anaerobic, alkaliphilic, sulphate reducing bacterium isolated from terrestrial mud volcano.</title>
        <authorList>
            <person name="Frolova A."/>
            <person name="Merkel A.Y."/>
            <person name="Slobodkin A.I."/>
        </authorList>
    </citation>
    <scope>NUCLEOTIDE SEQUENCE [LARGE SCALE GENOMIC DNA]</scope>
    <source>
        <strain evidence="2 3">H1</strain>
    </source>
</reference>
<dbReference type="PANTHER" id="PTHR36304">
    <property type="entry name" value="DOMAIN GTPASE-ACTIVATING PROTEIN, PUTATIVE-RELATED-RELATED"/>
    <property type="match status" value="1"/>
</dbReference>
<proteinExistence type="predicted"/>
<dbReference type="InterPro" id="IPR018490">
    <property type="entry name" value="cNMP-bd_dom_sf"/>
</dbReference>
<gene>
    <name evidence="2" type="ORF">OOT00_14245</name>
</gene>
<dbReference type="Proteomes" id="UP001209681">
    <property type="component" value="Unassembled WGS sequence"/>
</dbReference>
<feature type="domain" description="Cyclic nucleotide-binding" evidence="1">
    <location>
        <begin position="130"/>
        <end position="221"/>
    </location>
</feature>